<organism evidence="1 2">
    <name type="scientific">Streptomyces pyxinae</name>
    <dbReference type="NCBI Taxonomy" id="2970734"/>
    <lineage>
        <taxon>Bacteria</taxon>
        <taxon>Bacillati</taxon>
        <taxon>Actinomycetota</taxon>
        <taxon>Actinomycetes</taxon>
        <taxon>Kitasatosporales</taxon>
        <taxon>Streptomycetaceae</taxon>
        <taxon>Streptomyces</taxon>
    </lineage>
</organism>
<dbReference type="Proteomes" id="UP001431313">
    <property type="component" value="Unassembled WGS sequence"/>
</dbReference>
<gene>
    <name evidence="1" type="ORF">NX801_13710</name>
</gene>
<reference evidence="1" key="1">
    <citation type="submission" date="2022-08" db="EMBL/GenBank/DDBJ databases">
        <authorList>
            <person name="Somphong A."/>
            <person name="Phongsopitanun W."/>
        </authorList>
    </citation>
    <scope>NUCLEOTIDE SEQUENCE</scope>
    <source>
        <strain evidence="1">LP05-1</strain>
    </source>
</reference>
<accession>A0ABT2CH20</accession>
<comment type="caution">
    <text evidence="1">The sequence shown here is derived from an EMBL/GenBank/DDBJ whole genome shotgun (WGS) entry which is preliminary data.</text>
</comment>
<evidence type="ECO:0000313" key="2">
    <source>
        <dbReference type="Proteomes" id="UP001431313"/>
    </source>
</evidence>
<evidence type="ECO:0000313" key="1">
    <source>
        <dbReference type="EMBL" id="MCS0636696.1"/>
    </source>
</evidence>
<proteinExistence type="predicted"/>
<protein>
    <submittedName>
        <fullName evidence="1">Uncharacterized protein</fullName>
    </submittedName>
</protein>
<sequence>MRPLLLADIEHAVRASWSAETCTPEFRARWTGDNPARDQCGVTALVLGDLLGGALMRGEVHVGGVRVDFHWWNRLEPGIEIDLTREQFAPEETVTEGVVVPRPPVTELRRLREEYELLRTRVLEKLGLPNTPVR</sequence>
<dbReference type="EMBL" id="JANUGQ010000010">
    <property type="protein sequence ID" value="MCS0636696.1"/>
    <property type="molecule type" value="Genomic_DNA"/>
</dbReference>
<dbReference type="RefSeq" id="WP_258787957.1">
    <property type="nucleotide sequence ID" value="NZ_JANUGQ010000010.1"/>
</dbReference>
<name>A0ABT2CH20_9ACTN</name>
<keyword evidence="2" id="KW-1185">Reference proteome</keyword>
<dbReference type="InterPro" id="IPR056238">
    <property type="entry name" value="YunG-like"/>
</dbReference>
<dbReference type="Pfam" id="PF24585">
    <property type="entry name" value="YunG"/>
    <property type="match status" value="1"/>
</dbReference>